<sequence>MLCVFFLVFFLLGNASADGYYRVIGSKTVRPQSEYHVSVSIEGAAIPTFVKSIIEGVSFNGSAINIEDEKDILPYTSQIFTLKVPIIPVGVYRLQVQGRGGVDFQSYYPLDYLEKSYSVLIETDKPIYDPGTKVLFRVIVLNSELKPSTKLPPDGITIRAVDNDGNKIRVWKNVETVRGVFSGEFNLSLNPVLGNWNITVDIQSQQYFKGFRVARYILPGFRIDVDTKTHVTFQDGKIIANIKTYYHHGAKLEGEATISAFPTIFSHVIQPIFQNPIRKVISIDGSATVEFDIDRDLRLNDEYERIVILDVAVEEKLTGRRENTTVKVHVHKYNYKIDLIKTSDYFKPGLKYIAFVKLSRHDNQVLRSNEEITVKHGFSQADEVPIERKHRLDKNGVTKLEFLSPVNVTNTTALRIEAQFEDLKERISPVLAAQSYSHNFLQVSLETDRVLVNLEVEVSVLCTEPMKFISYVVLGRGDVLLSKTIPVNNKKDHQFRFRALHSMVPLAHLIVSYIRDNGEMIGDTLDIEVDGVLQNFLDVKSSTVETEPGLDVDIQMKTQPFSYVGLMAVDQRNEIFGEGNEISNSMIEDELFSYDSALKSEYLKIMTDGKSHFPWKPGGSNIYSGIEDSGADLITNAHILRKKPTLDDIYLRPTVYDSSTVKPDRGFGLHFQTATRPPLAGPYAFSRIPVPVWNIPKVYLKDEIADTWIYANYSARYDGIVSTRKKLPNSLSNWIMTGFSLDPVFGLGIMTSKRYRTTSPFFVKVDLPYRMHRGESINVPVFVYNRMDEDADVEVTMHNADQNFEFTAVSNEIAAPKSPEFFRRKRISVKKDTNGTVWFLITPKKLGLLEIKITANNPSTQDAITEYLMVEAEGETEYYTKSELLDLRKTEYVKKTINFTIPKNAIPGSVKVEVASVGNIFGPTLKNLDSVIRKPTGCGEQNLLYMMTSLIVLKYMKSSQHNLPQIRQKAIDYLQENYQTQLSFKRNDGSFSVFGKKDDEGSMWLTAYTLMTFRQSSEFIFIDESVVEKGYDWLAEKQSRNGSFYETGNEIYFEMQDKNGNSLPLTSFVLISFLENQKFTSKYKNTINKGLDYIARYIDESEETYSIALCSYILQISRHPSKQSAFNLLDNRAEYKDNMKWWAKPKTNKNNPWNDQPRSVDIEMTSYALLTFLENNLVEDSIPIINWLLKQQNSNGGFASTQDTVMGLQALFKLVMKLSTPANIQIEFTYNERESGRFHISQNDALSEQRFEINNSSRQVNVTAKGKGFAFFRVYYRFNKDVTGPWPQFILDPQVDKNSNRDHLQLSICTRFVKDNKLSTVDSISNMAVMEVNLPSGYIVDVHSLPSLEVSQHVQKVEAKHRLTKVILYFNNISSAIEYCPTVSAFRTHKVAGQKSVPVILYDYYDTSRRARVFYKPPTTTVCDICTDVDCESACVISPKPQIREGESNQKNQSPYTDFTLLGAYLPLLILLNILLI</sequence>
<keyword evidence="14" id="KW-1185">Reference proteome</keyword>
<dbReference type="GO" id="GO:0004866">
    <property type="term" value="F:endopeptidase inhibitor activity"/>
    <property type="evidence" value="ECO:0007669"/>
    <property type="project" value="InterPro"/>
</dbReference>
<dbReference type="InterPro" id="IPR041813">
    <property type="entry name" value="A2M_TED"/>
</dbReference>
<dbReference type="SMART" id="SM01361">
    <property type="entry name" value="A2M_recep"/>
    <property type="match status" value="1"/>
</dbReference>
<evidence type="ECO:0000256" key="2">
    <source>
        <dbReference type="ARBA" id="ARBA00022859"/>
    </source>
</evidence>
<evidence type="ECO:0000256" key="3">
    <source>
        <dbReference type="ARBA" id="ARBA00022966"/>
    </source>
</evidence>
<comment type="caution">
    <text evidence="13">The sequence shown here is derived from an EMBL/GenBank/DDBJ whole genome shotgun (WGS) entry which is preliminary data.</text>
</comment>
<evidence type="ECO:0000256" key="6">
    <source>
        <dbReference type="ARBA" id="ARBA00057615"/>
    </source>
</evidence>
<keyword evidence="5" id="KW-0325">Glycoprotein</keyword>
<dbReference type="InterPro" id="IPR047565">
    <property type="entry name" value="Alpha-macroglob_thiol-ester_cl"/>
</dbReference>
<dbReference type="Pfam" id="PF07678">
    <property type="entry name" value="TED_complement"/>
    <property type="match status" value="1"/>
</dbReference>
<name>A0AAW1TX23_9CUCU</name>
<protein>
    <recommendedName>
        <fullName evidence="8">TEP1-F</fullName>
    </recommendedName>
</protein>
<dbReference type="SMART" id="SM01359">
    <property type="entry name" value="A2M_N_2"/>
    <property type="match status" value="1"/>
</dbReference>
<dbReference type="Gene3D" id="2.60.40.1940">
    <property type="match status" value="1"/>
</dbReference>
<feature type="domain" description="Alpha-macroglobulin receptor-binding" evidence="12">
    <location>
        <begin position="1325"/>
        <end position="1415"/>
    </location>
</feature>
<dbReference type="SUPFAM" id="SSF48239">
    <property type="entry name" value="Terpenoid cyclases/Protein prenyltransferases"/>
    <property type="match status" value="1"/>
</dbReference>
<dbReference type="InterPro" id="IPR013783">
    <property type="entry name" value="Ig-like_fold"/>
</dbReference>
<evidence type="ECO:0000256" key="8">
    <source>
        <dbReference type="ARBA" id="ARBA00078071"/>
    </source>
</evidence>
<dbReference type="Gene3D" id="2.60.40.2950">
    <property type="match status" value="1"/>
</dbReference>
<dbReference type="GO" id="GO:0005615">
    <property type="term" value="C:extracellular space"/>
    <property type="evidence" value="ECO:0007669"/>
    <property type="project" value="InterPro"/>
</dbReference>
<dbReference type="PANTHER" id="PTHR11412">
    <property type="entry name" value="MACROGLOBULIN / COMPLEMENT"/>
    <property type="match status" value="1"/>
</dbReference>
<dbReference type="SMART" id="SM01419">
    <property type="entry name" value="Thiol-ester_cl"/>
    <property type="match status" value="1"/>
</dbReference>
<dbReference type="InterPro" id="IPR041555">
    <property type="entry name" value="MG3"/>
</dbReference>
<dbReference type="GO" id="GO:0002376">
    <property type="term" value="P:immune system process"/>
    <property type="evidence" value="ECO:0007669"/>
    <property type="project" value="UniProtKB-KW"/>
</dbReference>
<dbReference type="PANTHER" id="PTHR11412:SF136">
    <property type="entry name" value="CD109 ANTIGEN"/>
    <property type="match status" value="1"/>
</dbReference>
<evidence type="ECO:0000313" key="14">
    <source>
        <dbReference type="Proteomes" id="UP001431783"/>
    </source>
</evidence>
<dbReference type="Gene3D" id="2.60.40.690">
    <property type="entry name" value="Alpha-macroglobulin, receptor-binding domain"/>
    <property type="match status" value="1"/>
</dbReference>
<gene>
    <name evidence="13" type="ORF">WA026_020307</name>
</gene>
<dbReference type="FunFam" id="2.60.40.1930:FF:000001">
    <property type="entry name" value="CD109 isoform 3"/>
    <property type="match status" value="1"/>
</dbReference>
<dbReference type="InterPro" id="IPR011626">
    <property type="entry name" value="Alpha-macroglobulin_TED"/>
</dbReference>
<comment type="subunit">
    <text evidence="7">Heterodimer of a TEP1-N chain and an TEP1-C chain non-covalently linked. Forms a complex composed of TEP1-N and TEP1-C heterodimer, LRIM1 and APL1C; the interaction stabilizes TEP1-N and TEP1-C heterodimer, prevents its binding to tissues while circulating in the hemolymph and protects the thioester bond from hydrolysis. Mature TEP1 and to a lesser extent full-length TEP1 interact with SPCLIP1; the interaction is induced by microbial infection.</text>
</comment>
<dbReference type="Gene3D" id="1.50.10.20">
    <property type="match status" value="1"/>
</dbReference>
<dbReference type="PROSITE" id="PS00477">
    <property type="entry name" value="ALPHA_2_MACROGLOBULIN"/>
    <property type="match status" value="1"/>
</dbReference>
<feature type="domain" description="Alpha-2-macroglobulin" evidence="11">
    <location>
        <begin position="707"/>
        <end position="797"/>
    </location>
</feature>
<dbReference type="InterPro" id="IPR050473">
    <property type="entry name" value="A2M/Complement_sys"/>
</dbReference>
<dbReference type="Gene3D" id="2.60.40.10">
    <property type="entry name" value="Immunoglobulins"/>
    <property type="match status" value="2"/>
</dbReference>
<feature type="chain" id="PRO_5043699408" description="TEP1-F" evidence="9">
    <location>
        <begin position="18"/>
        <end position="1477"/>
    </location>
</feature>
<evidence type="ECO:0000259" key="11">
    <source>
        <dbReference type="SMART" id="SM01360"/>
    </source>
</evidence>
<dbReference type="SMART" id="SM01360">
    <property type="entry name" value="A2M"/>
    <property type="match status" value="1"/>
</dbReference>
<feature type="domain" description="Alpha-2-macroglobulin bait region" evidence="10">
    <location>
        <begin position="441"/>
        <end position="576"/>
    </location>
</feature>
<organism evidence="13 14">
    <name type="scientific">Henosepilachna vigintioctopunctata</name>
    <dbReference type="NCBI Taxonomy" id="420089"/>
    <lineage>
        <taxon>Eukaryota</taxon>
        <taxon>Metazoa</taxon>
        <taxon>Ecdysozoa</taxon>
        <taxon>Arthropoda</taxon>
        <taxon>Hexapoda</taxon>
        <taxon>Insecta</taxon>
        <taxon>Pterygota</taxon>
        <taxon>Neoptera</taxon>
        <taxon>Endopterygota</taxon>
        <taxon>Coleoptera</taxon>
        <taxon>Polyphaga</taxon>
        <taxon>Cucujiformia</taxon>
        <taxon>Coccinelloidea</taxon>
        <taxon>Coccinellidae</taxon>
        <taxon>Epilachninae</taxon>
        <taxon>Epilachnini</taxon>
        <taxon>Henosepilachna</taxon>
    </lineage>
</organism>
<dbReference type="InterPro" id="IPR036595">
    <property type="entry name" value="A-macroglobulin_rcpt-bd_sf"/>
</dbReference>
<dbReference type="InterPro" id="IPR009048">
    <property type="entry name" value="A-macroglobulin_rcpt-bd"/>
</dbReference>
<keyword evidence="2" id="KW-0391">Immunity</keyword>
<dbReference type="Gene3D" id="2.60.40.1930">
    <property type="match status" value="2"/>
</dbReference>
<dbReference type="Pfam" id="PF07677">
    <property type="entry name" value="A2M_recep"/>
    <property type="match status" value="1"/>
</dbReference>
<comment type="function">
    <text evidence="6">Binds covalently through a thioester bond to the pathogen surface resulting in pathogen clearance.</text>
</comment>
<dbReference type="InterPro" id="IPR008930">
    <property type="entry name" value="Terpenoid_cyclase/PrenylTrfase"/>
</dbReference>
<keyword evidence="1 9" id="KW-0732">Signal</keyword>
<dbReference type="InterPro" id="IPR002890">
    <property type="entry name" value="MG2"/>
</dbReference>
<evidence type="ECO:0000256" key="9">
    <source>
        <dbReference type="SAM" id="SignalP"/>
    </source>
</evidence>
<dbReference type="EMBL" id="JARQZJ010000014">
    <property type="protein sequence ID" value="KAK9872958.1"/>
    <property type="molecule type" value="Genomic_DNA"/>
</dbReference>
<dbReference type="InterPro" id="IPR019742">
    <property type="entry name" value="MacrogloblnA2_CS"/>
</dbReference>
<keyword evidence="4" id="KW-1015">Disulfide bond</keyword>
<evidence type="ECO:0000313" key="13">
    <source>
        <dbReference type="EMBL" id="KAK9872958.1"/>
    </source>
</evidence>
<accession>A0AAW1TX23</accession>
<feature type="signal peptide" evidence="9">
    <location>
        <begin position="1"/>
        <end position="17"/>
    </location>
</feature>
<evidence type="ECO:0000259" key="10">
    <source>
        <dbReference type="SMART" id="SM01359"/>
    </source>
</evidence>
<proteinExistence type="predicted"/>
<reference evidence="13 14" key="1">
    <citation type="submission" date="2023-03" db="EMBL/GenBank/DDBJ databases">
        <title>Genome insight into feeding habits of ladybird beetles.</title>
        <authorList>
            <person name="Li H.-S."/>
            <person name="Huang Y.-H."/>
            <person name="Pang H."/>
        </authorList>
    </citation>
    <scope>NUCLEOTIDE SEQUENCE [LARGE SCALE GENOMIC DNA]</scope>
    <source>
        <strain evidence="13">SYSU_2023b</strain>
        <tissue evidence="13">Whole body</tissue>
    </source>
</reference>
<evidence type="ECO:0000256" key="4">
    <source>
        <dbReference type="ARBA" id="ARBA00023157"/>
    </source>
</evidence>
<dbReference type="CDD" id="cd02897">
    <property type="entry name" value="A2M_2"/>
    <property type="match status" value="1"/>
</dbReference>
<evidence type="ECO:0000256" key="1">
    <source>
        <dbReference type="ARBA" id="ARBA00022729"/>
    </source>
</evidence>
<dbReference type="Pfam" id="PF17791">
    <property type="entry name" value="MG3"/>
    <property type="match status" value="1"/>
</dbReference>
<evidence type="ECO:0000256" key="5">
    <source>
        <dbReference type="ARBA" id="ARBA00023180"/>
    </source>
</evidence>
<dbReference type="Pfam" id="PF00207">
    <property type="entry name" value="A2M"/>
    <property type="match status" value="1"/>
</dbReference>
<dbReference type="Pfam" id="PF07703">
    <property type="entry name" value="A2M_BRD"/>
    <property type="match status" value="1"/>
</dbReference>
<dbReference type="Proteomes" id="UP001431783">
    <property type="component" value="Unassembled WGS sequence"/>
</dbReference>
<dbReference type="Gene3D" id="2.60.120.1540">
    <property type="match status" value="1"/>
</dbReference>
<dbReference type="SUPFAM" id="SSF49410">
    <property type="entry name" value="Alpha-macroglobulin receptor domain"/>
    <property type="match status" value="1"/>
</dbReference>
<dbReference type="Pfam" id="PF01835">
    <property type="entry name" value="MG2"/>
    <property type="match status" value="1"/>
</dbReference>
<dbReference type="InterPro" id="IPR011625">
    <property type="entry name" value="A2M_N_BRD"/>
</dbReference>
<evidence type="ECO:0000256" key="7">
    <source>
        <dbReference type="ARBA" id="ARBA00063781"/>
    </source>
</evidence>
<dbReference type="InterPro" id="IPR001599">
    <property type="entry name" value="Macroglobln_a2"/>
</dbReference>
<evidence type="ECO:0000259" key="12">
    <source>
        <dbReference type="SMART" id="SM01361"/>
    </source>
</evidence>
<keyword evidence="3" id="KW-0882">Thioester bond</keyword>